<comment type="caution">
    <text evidence="1">The sequence shown here is derived from an EMBL/GenBank/DDBJ whole genome shotgun (WGS) entry which is preliminary data.</text>
</comment>
<dbReference type="Proteomes" id="UP000827976">
    <property type="component" value="Chromosome 10"/>
</dbReference>
<keyword evidence="2" id="KW-1185">Reference proteome</keyword>
<evidence type="ECO:0000313" key="2">
    <source>
        <dbReference type="Proteomes" id="UP000827976"/>
    </source>
</evidence>
<accession>A0ACB7VAX6</accession>
<reference evidence="2" key="1">
    <citation type="journal article" date="2022" name="Nat. Commun.">
        <title>Chromosome evolution and the genetic basis of agronomically important traits in greater yam.</title>
        <authorList>
            <person name="Bredeson J.V."/>
            <person name="Lyons J.B."/>
            <person name="Oniyinde I.O."/>
            <person name="Okereke N.R."/>
            <person name="Kolade O."/>
            <person name="Nnabue I."/>
            <person name="Nwadili C.O."/>
            <person name="Hribova E."/>
            <person name="Parker M."/>
            <person name="Nwogha J."/>
            <person name="Shu S."/>
            <person name="Carlson J."/>
            <person name="Kariba R."/>
            <person name="Muthemba S."/>
            <person name="Knop K."/>
            <person name="Barton G.J."/>
            <person name="Sherwood A.V."/>
            <person name="Lopez-Montes A."/>
            <person name="Asiedu R."/>
            <person name="Jamnadass R."/>
            <person name="Muchugi A."/>
            <person name="Goodstein D."/>
            <person name="Egesi C.N."/>
            <person name="Featherston J."/>
            <person name="Asfaw A."/>
            <person name="Simpson G.G."/>
            <person name="Dolezel J."/>
            <person name="Hendre P.S."/>
            <person name="Van Deynze A."/>
            <person name="Kumar P.L."/>
            <person name="Obidiegwu J.E."/>
            <person name="Bhattacharjee R."/>
            <person name="Rokhsar D.S."/>
        </authorList>
    </citation>
    <scope>NUCLEOTIDE SEQUENCE [LARGE SCALE GENOMIC DNA]</scope>
    <source>
        <strain evidence="2">cv. TDa95/00328</strain>
    </source>
</reference>
<dbReference type="EMBL" id="CM037020">
    <property type="protein sequence ID" value="KAH7670674.1"/>
    <property type="molecule type" value="Genomic_DNA"/>
</dbReference>
<proteinExistence type="predicted"/>
<protein>
    <submittedName>
        <fullName evidence="1">Uncharacterized protein</fullName>
    </submittedName>
</protein>
<evidence type="ECO:0000313" key="1">
    <source>
        <dbReference type="EMBL" id="KAH7670674.1"/>
    </source>
</evidence>
<organism evidence="1 2">
    <name type="scientific">Dioscorea alata</name>
    <name type="common">Purple yam</name>
    <dbReference type="NCBI Taxonomy" id="55571"/>
    <lineage>
        <taxon>Eukaryota</taxon>
        <taxon>Viridiplantae</taxon>
        <taxon>Streptophyta</taxon>
        <taxon>Embryophyta</taxon>
        <taxon>Tracheophyta</taxon>
        <taxon>Spermatophyta</taxon>
        <taxon>Magnoliopsida</taxon>
        <taxon>Liliopsida</taxon>
        <taxon>Dioscoreales</taxon>
        <taxon>Dioscoreaceae</taxon>
        <taxon>Dioscorea</taxon>
    </lineage>
</organism>
<name>A0ACB7VAX6_DIOAL</name>
<gene>
    <name evidence="1" type="ORF">IHE45_10G043600</name>
</gene>
<sequence>MNQRQRSSHSFICFASCGCSEATDHTLFIAWNPFPLDLAWDAFLKTSP</sequence>